<keyword evidence="2 11" id="KW-0547">Nucleotide-binding</keyword>
<organism evidence="14 15">
    <name type="scientific">Clostridium argentinense CDC 2741</name>
    <dbReference type="NCBI Taxonomy" id="1418104"/>
    <lineage>
        <taxon>Bacteria</taxon>
        <taxon>Bacillati</taxon>
        <taxon>Bacillota</taxon>
        <taxon>Clostridia</taxon>
        <taxon>Eubacteriales</taxon>
        <taxon>Clostridiaceae</taxon>
        <taxon>Clostridium</taxon>
    </lineage>
</organism>
<dbReference type="Proteomes" id="UP000031366">
    <property type="component" value="Unassembled WGS sequence"/>
</dbReference>
<evidence type="ECO:0000256" key="5">
    <source>
        <dbReference type="ARBA" id="ARBA00022840"/>
    </source>
</evidence>
<dbReference type="PANTHER" id="PTHR11070">
    <property type="entry name" value="UVRD / RECB / PCRA DNA HELICASE FAMILY MEMBER"/>
    <property type="match status" value="1"/>
</dbReference>
<dbReference type="InterPro" id="IPR014016">
    <property type="entry name" value="UvrD-like_ATP-bd"/>
</dbReference>
<dbReference type="Pfam" id="PF00580">
    <property type="entry name" value="UvrD-helicase"/>
    <property type="match status" value="1"/>
</dbReference>
<keyword evidence="4 11" id="KW-0347">Helicase</keyword>
<dbReference type="GO" id="GO:0043138">
    <property type="term" value="F:3'-5' DNA helicase activity"/>
    <property type="evidence" value="ECO:0007669"/>
    <property type="project" value="UniProtKB-EC"/>
</dbReference>
<keyword evidence="6" id="KW-0238">DNA-binding</keyword>
<comment type="catalytic activity">
    <reaction evidence="8">
        <text>Couples ATP hydrolysis with the unwinding of duplex DNA by translocating in the 3'-5' direction.</text>
        <dbReference type="EC" id="5.6.2.4"/>
    </reaction>
</comment>
<sequence>MKMRKDLLKGLNDEQVNAVISKNNRILCLAGAGSGKTTVLTRRTGYIFMSRVSPKNIACITFTRAAGLEMKKRFINIDEKKGKDIFCNTFHKFCMSILMKFGYLICLDKNFSIVDQEERNLILEDLSKKLKYKSNIKSVVKKIEQYHKYEYEAGIKERSLIDSYLNYLKENNECDIDLILYFAYYLLREFKEVENYYHNTYKYICIDEYQDNNDIQEMIIEKINPENLFVVGDDRQSIYGFRGSNVNHIISFETRYNNCEVTKLTTNYRSTQNIVDASNKLIKNNKKQLSIEMKSLKHGQDINIISSKDIYEEIKNIVLILTSLDDIKYRDMAIIARTNKELDVVEKSLALYKIPYLRNKKAAIDRTILNIISAIYNPKDNAKIYNMALLKIDENTLRELKIKSLEKSVYLWDVIEDYDPKFAKDIIKIRSITDPVEAVKNIIKYFNLKNKEFIELVKEWVEEKELENNKNINTLIKDFYFLSEILPKKEDIDGINLSTVHGSKGLEWHTVAIIGLSEGNFPSSRVNIDMEEERRLAYVAFTRAKERLILSYHNTGLDYRGRSKELNISRFINEIR</sequence>
<evidence type="ECO:0000313" key="15">
    <source>
        <dbReference type="Proteomes" id="UP000031366"/>
    </source>
</evidence>
<evidence type="ECO:0000256" key="10">
    <source>
        <dbReference type="ARBA" id="ARBA00048988"/>
    </source>
</evidence>
<evidence type="ECO:0000256" key="8">
    <source>
        <dbReference type="ARBA" id="ARBA00034617"/>
    </source>
</evidence>
<evidence type="ECO:0000259" key="13">
    <source>
        <dbReference type="PROSITE" id="PS51217"/>
    </source>
</evidence>
<dbReference type="GO" id="GO:0005524">
    <property type="term" value="F:ATP binding"/>
    <property type="evidence" value="ECO:0007669"/>
    <property type="project" value="UniProtKB-UniRule"/>
</dbReference>
<evidence type="ECO:0000256" key="11">
    <source>
        <dbReference type="PROSITE-ProRule" id="PRU00560"/>
    </source>
</evidence>
<dbReference type="EC" id="5.6.2.4" evidence="9"/>
<evidence type="ECO:0000259" key="12">
    <source>
        <dbReference type="PROSITE" id="PS51198"/>
    </source>
</evidence>
<dbReference type="AlphaFoldDB" id="A0A0C1TUY7"/>
<evidence type="ECO:0000256" key="9">
    <source>
        <dbReference type="ARBA" id="ARBA00034808"/>
    </source>
</evidence>
<dbReference type="GO" id="GO:0000725">
    <property type="term" value="P:recombinational repair"/>
    <property type="evidence" value="ECO:0007669"/>
    <property type="project" value="TreeGrafter"/>
</dbReference>
<evidence type="ECO:0000256" key="7">
    <source>
        <dbReference type="ARBA" id="ARBA00023235"/>
    </source>
</evidence>
<comment type="caution">
    <text evidence="14">The sequence shown here is derived from an EMBL/GenBank/DDBJ whole genome shotgun (WGS) entry which is preliminary data.</text>
</comment>
<feature type="domain" description="UvrD-like helicase C-terminal" evidence="13">
    <location>
        <begin position="272"/>
        <end position="505"/>
    </location>
</feature>
<dbReference type="Gene3D" id="1.10.10.160">
    <property type="match status" value="1"/>
</dbReference>
<keyword evidence="15" id="KW-1185">Reference proteome</keyword>
<dbReference type="InterPro" id="IPR000212">
    <property type="entry name" value="DNA_helicase_UvrD/REP"/>
</dbReference>
<keyword evidence="5 11" id="KW-0067">ATP-binding</keyword>
<dbReference type="InterPro" id="IPR014017">
    <property type="entry name" value="DNA_helicase_UvrD-like_C"/>
</dbReference>
<dbReference type="GO" id="GO:0016887">
    <property type="term" value="F:ATP hydrolysis activity"/>
    <property type="evidence" value="ECO:0007669"/>
    <property type="project" value="RHEA"/>
</dbReference>
<evidence type="ECO:0000313" key="14">
    <source>
        <dbReference type="EMBL" id="KIE44544.1"/>
    </source>
</evidence>
<feature type="domain" description="UvrD-like helicase ATP-binding" evidence="12">
    <location>
        <begin position="9"/>
        <end position="271"/>
    </location>
</feature>
<dbReference type="RefSeq" id="WP_039635702.1">
    <property type="nucleotide sequence ID" value="NZ_AYSO01000020.1"/>
</dbReference>
<dbReference type="InterPro" id="IPR013986">
    <property type="entry name" value="DExx_box_DNA_helicase_dom_sf"/>
</dbReference>
<dbReference type="EMBL" id="AYSO01000020">
    <property type="protein sequence ID" value="KIE44544.1"/>
    <property type="molecule type" value="Genomic_DNA"/>
</dbReference>
<dbReference type="InterPro" id="IPR027417">
    <property type="entry name" value="P-loop_NTPase"/>
</dbReference>
<comment type="catalytic activity">
    <reaction evidence="10">
        <text>ATP + H2O = ADP + phosphate + H(+)</text>
        <dbReference type="Rhea" id="RHEA:13065"/>
        <dbReference type="ChEBI" id="CHEBI:15377"/>
        <dbReference type="ChEBI" id="CHEBI:15378"/>
        <dbReference type="ChEBI" id="CHEBI:30616"/>
        <dbReference type="ChEBI" id="CHEBI:43474"/>
        <dbReference type="ChEBI" id="CHEBI:456216"/>
        <dbReference type="EC" id="5.6.2.4"/>
    </reaction>
</comment>
<dbReference type="PANTHER" id="PTHR11070:SF2">
    <property type="entry name" value="ATP-DEPENDENT DNA HELICASE SRS2"/>
    <property type="match status" value="1"/>
</dbReference>
<keyword evidence="3 11" id="KW-0378">Hydrolase</keyword>
<evidence type="ECO:0000256" key="6">
    <source>
        <dbReference type="ARBA" id="ARBA00023125"/>
    </source>
</evidence>
<keyword evidence="7" id="KW-0413">Isomerase</keyword>
<comment type="similarity">
    <text evidence="1">Belongs to the helicase family. UvrD subfamily.</text>
</comment>
<accession>A0A0C1TUY7</accession>
<protein>
    <recommendedName>
        <fullName evidence="9">DNA 3'-5' helicase</fullName>
        <ecNumber evidence="9">5.6.2.4</ecNumber>
    </recommendedName>
</protein>
<proteinExistence type="inferred from homology"/>
<dbReference type="SUPFAM" id="SSF52540">
    <property type="entry name" value="P-loop containing nucleoside triphosphate hydrolases"/>
    <property type="match status" value="1"/>
</dbReference>
<evidence type="ECO:0000256" key="1">
    <source>
        <dbReference type="ARBA" id="ARBA00009922"/>
    </source>
</evidence>
<dbReference type="Gene3D" id="1.10.486.10">
    <property type="entry name" value="PCRA, domain 4"/>
    <property type="match status" value="1"/>
</dbReference>
<gene>
    <name evidence="14" type="ORF">U732_77</name>
</gene>
<evidence type="ECO:0000256" key="3">
    <source>
        <dbReference type="ARBA" id="ARBA00022801"/>
    </source>
</evidence>
<dbReference type="PROSITE" id="PS51198">
    <property type="entry name" value="UVRD_HELICASE_ATP_BIND"/>
    <property type="match status" value="1"/>
</dbReference>
<evidence type="ECO:0000256" key="4">
    <source>
        <dbReference type="ARBA" id="ARBA00022806"/>
    </source>
</evidence>
<name>A0A0C1TUY7_9CLOT</name>
<evidence type="ECO:0000256" key="2">
    <source>
        <dbReference type="ARBA" id="ARBA00022741"/>
    </source>
</evidence>
<dbReference type="OrthoDB" id="9810135at2"/>
<dbReference type="Gene3D" id="3.40.50.300">
    <property type="entry name" value="P-loop containing nucleotide triphosphate hydrolases"/>
    <property type="match status" value="2"/>
</dbReference>
<dbReference type="GO" id="GO:0003677">
    <property type="term" value="F:DNA binding"/>
    <property type="evidence" value="ECO:0007669"/>
    <property type="project" value="UniProtKB-KW"/>
</dbReference>
<dbReference type="CDD" id="cd17932">
    <property type="entry name" value="DEXQc_UvrD"/>
    <property type="match status" value="1"/>
</dbReference>
<dbReference type="PROSITE" id="PS51217">
    <property type="entry name" value="UVRD_HELICASE_CTER"/>
    <property type="match status" value="1"/>
</dbReference>
<dbReference type="Pfam" id="PF13361">
    <property type="entry name" value="UvrD_C"/>
    <property type="match status" value="1"/>
</dbReference>
<reference evidence="14 15" key="1">
    <citation type="journal article" date="2015" name="Infect. Genet. Evol.">
        <title>Genomic sequences of six botulinum neurotoxin-producing strains representing three clostridial species illustrate the mobility and diversity of botulinum neurotoxin genes.</title>
        <authorList>
            <person name="Smith T.J."/>
            <person name="Hill K.K."/>
            <person name="Xie G."/>
            <person name="Foley B.T."/>
            <person name="Williamson C.H."/>
            <person name="Foster J.T."/>
            <person name="Johnson S.L."/>
            <person name="Chertkov O."/>
            <person name="Teshima H."/>
            <person name="Gibbons H.S."/>
            <person name="Johnsky L.A."/>
            <person name="Karavis M.A."/>
            <person name="Smith L.A."/>
        </authorList>
    </citation>
    <scope>NUCLEOTIDE SEQUENCE [LARGE SCALE GENOMIC DNA]</scope>
    <source>
        <strain evidence="14 15">CDC 2741</strain>
    </source>
</reference>
<feature type="binding site" evidence="11">
    <location>
        <begin position="30"/>
        <end position="37"/>
    </location>
    <ligand>
        <name>ATP</name>
        <dbReference type="ChEBI" id="CHEBI:30616"/>
    </ligand>
</feature>